<dbReference type="AlphaFoldDB" id="A0A9Q1EVZ8"/>
<proteinExistence type="predicted"/>
<dbReference type="GO" id="GO:0005730">
    <property type="term" value="C:nucleolus"/>
    <property type="evidence" value="ECO:0007669"/>
    <property type="project" value="TreeGrafter"/>
</dbReference>
<protein>
    <submittedName>
        <fullName evidence="1">Uncharacterized protein</fullName>
    </submittedName>
</protein>
<keyword evidence="2" id="KW-1185">Reference proteome</keyword>
<name>A0A9Q1EVZ8_SYNKA</name>
<dbReference type="GO" id="GO:0016020">
    <property type="term" value="C:membrane"/>
    <property type="evidence" value="ECO:0007669"/>
    <property type="project" value="TreeGrafter"/>
</dbReference>
<dbReference type="OrthoDB" id="2423195at2759"/>
<dbReference type="PANTHER" id="PTHR22605:SF18">
    <property type="entry name" value="E3 UBIQUITIN-PROTEIN LIGASE RNF213-ALPHA"/>
    <property type="match status" value="1"/>
</dbReference>
<gene>
    <name evidence="1" type="ORF">SKAU_G00301850</name>
</gene>
<feature type="non-terminal residue" evidence="1">
    <location>
        <position position="525"/>
    </location>
</feature>
<dbReference type="GO" id="GO:0006511">
    <property type="term" value="P:ubiquitin-dependent protein catabolic process"/>
    <property type="evidence" value="ECO:0007669"/>
    <property type="project" value="TreeGrafter"/>
</dbReference>
<dbReference type="GO" id="GO:0016887">
    <property type="term" value="F:ATP hydrolysis activity"/>
    <property type="evidence" value="ECO:0007669"/>
    <property type="project" value="InterPro"/>
</dbReference>
<dbReference type="GO" id="GO:2000051">
    <property type="term" value="P:negative regulation of non-canonical Wnt signaling pathway"/>
    <property type="evidence" value="ECO:0007669"/>
    <property type="project" value="TreeGrafter"/>
</dbReference>
<dbReference type="EMBL" id="JAINUF010000012">
    <property type="protein sequence ID" value="KAJ8345992.1"/>
    <property type="molecule type" value="Genomic_DNA"/>
</dbReference>
<comment type="caution">
    <text evidence="1">The sequence shown here is derived from an EMBL/GenBank/DDBJ whole genome shotgun (WGS) entry which is preliminary data.</text>
</comment>
<dbReference type="GO" id="GO:0004842">
    <property type="term" value="F:ubiquitin-protein transferase activity"/>
    <property type="evidence" value="ECO:0007669"/>
    <property type="project" value="InterPro"/>
</dbReference>
<dbReference type="GO" id="GO:0005829">
    <property type="term" value="C:cytosol"/>
    <property type="evidence" value="ECO:0007669"/>
    <property type="project" value="TreeGrafter"/>
</dbReference>
<dbReference type="Proteomes" id="UP001152622">
    <property type="component" value="Chromosome 12"/>
</dbReference>
<accession>A0A9Q1EVZ8</accession>
<sequence length="525" mass="60079">MVFAIAKDSEPTPERLVEAVLRNFNGEDNMDTVKVFISQLGICPIMESISAIELVRQNISAIGQDNDCRYLLVLTKNYAALQILQQTFFSDQRQPEIIFGSSFPKDQEYTQICRNINRVKIGMETGQTIVLLNLQNLYESLYDALNQYYVCLGGQKYVDLGLGTHRVKCRVHKDFRLIVIEEKEVVYKQFPIPLINRLEKHYLDINTVLKSDQKGLVRELEKWVGQFVTSRGQQSIVAQVHEYLPPDVFIGYHSDTCASVVLQVTQRLKEESEVSDFHRRILDEAKLILLGCATPDSVVRLDCTTLPWEEAKQLAHVYFEQQKHSSLADFIISHTQQEEWCHASFSEVTTFSRVFTESDTELLHEAASKVELLSLQQFDTEHSFLKKIRHFLDSTSGYRILIIQTDFNVGSQSANLIASAKYSAMNEINKSRDEEMKGKVFVYFITKLPRMEGGTSYVGFHGGPWKSVHIDDLQRSKGIISDIKALSGLTISQLFEDKVEEHKAMEVEDMCTAREEQEMECSEHT</sequence>
<evidence type="ECO:0000313" key="2">
    <source>
        <dbReference type="Proteomes" id="UP001152622"/>
    </source>
</evidence>
<reference evidence="1" key="1">
    <citation type="journal article" date="2023" name="Science">
        <title>Genome structures resolve the early diversification of teleost fishes.</title>
        <authorList>
            <person name="Parey E."/>
            <person name="Louis A."/>
            <person name="Montfort J."/>
            <person name="Bouchez O."/>
            <person name="Roques C."/>
            <person name="Iampietro C."/>
            <person name="Lluch J."/>
            <person name="Castinel A."/>
            <person name="Donnadieu C."/>
            <person name="Desvignes T."/>
            <person name="Floi Bucao C."/>
            <person name="Jouanno E."/>
            <person name="Wen M."/>
            <person name="Mejri S."/>
            <person name="Dirks R."/>
            <person name="Jansen H."/>
            <person name="Henkel C."/>
            <person name="Chen W.J."/>
            <person name="Zahm M."/>
            <person name="Cabau C."/>
            <person name="Klopp C."/>
            <person name="Thompson A.W."/>
            <person name="Robinson-Rechavi M."/>
            <person name="Braasch I."/>
            <person name="Lecointre G."/>
            <person name="Bobe J."/>
            <person name="Postlethwait J.H."/>
            <person name="Berthelot C."/>
            <person name="Roest Crollius H."/>
            <person name="Guiguen Y."/>
        </authorList>
    </citation>
    <scope>NUCLEOTIDE SEQUENCE</scope>
    <source>
        <strain evidence="1">WJC10195</strain>
    </source>
</reference>
<dbReference type="PANTHER" id="PTHR22605">
    <property type="entry name" value="RZ-TYPE DOMAIN-CONTAINING PROTEIN"/>
    <property type="match status" value="1"/>
</dbReference>
<evidence type="ECO:0000313" key="1">
    <source>
        <dbReference type="EMBL" id="KAJ8345992.1"/>
    </source>
</evidence>
<dbReference type="InterPro" id="IPR031248">
    <property type="entry name" value="RNF213"/>
</dbReference>
<dbReference type="GO" id="GO:0002040">
    <property type="term" value="P:sprouting angiogenesis"/>
    <property type="evidence" value="ECO:0007669"/>
    <property type="project" value="TreeGrafter"/>
</dbReference>
<organism evidence="1 2">
    <name type="scientific">Synaphobranchus kaupii</name>
    <name type="common">Kaup's arrowtooth eel</name>
    <dbReference type="NCBI Taxonomy" id="118154"/>
    <lineage>
        <taxon>Eukaryota</taxon>
        <taxon>Metazoa</taxon>
        <taxon>Chordata</taxon>
        <taxon>Craniata</taxon>
        <taxon>Vertebrata</taxon>
        <taxon>Euteleostomi</taxon>
        <taxon>Actinopterygii</taxon>
        <taxon>Neopterygii</taxon>
        <taxon>Teleostei</taxon>
        <taxon>Anguilliformes</taxon>
        <taxon>Synaphobranchidae</taxon>
        <taxon>Synaphobranchus</taxon>
    </lineage>
</organism>